<evidence type="ECO:0000313" key="2">
    <source>
        <dbReference type="EMBL" id="CAB4899900.1"/>
    </source>
</evidence>
<evidence type="ECO:0000259" key="1">
    <source>
        <dbReference type="PROSITE" id="PS51658"/>
    </source>
</evidence>
<dbReference type="Gene3D" id="3.10.690.10">
    <property type="entry name" value="Bifunctional nuclease domain"/>
    <property type="match status" value="1"/>
</dbReference>
<proteinExistence type="predicted"/>
<dbReference type="Pfam" id="PF02577">
    <property type="entry name" value="BFN_dom"/>
    <property type="match status" value="1"/>
</dbReference>
<dbReference type="SUPFAM" id="SSF103256">
    <property type="entry name" value="Hypothetical protein TM0160"/>
    <property type="match status" value="1"/>
</dbReference>
<dbReference type="PROSITE" id="PS51658">
    <property type="entry name" value="BFN"/>
    <property type="match status" value="1"/>
</dbReference>
<evidence type="ECO:0000313" key="3">
    <source>
        <dbReference type="EMBL" id="CAB4957444.1"/>
    </source>
</evidence>
<gene>
    <name evidence="2" type="ORF">UFOPK3573_00589</name>
    <name evidence="3" type="ORF">UFOPK3879_00361</name>
</gene>
<sequence>MLVELDLEGVRLEMPSNTPILMLRESGGNRRMLPIYIGGPEASSIHFALEGITPERPLTHDLFVSLFGVVDAELKSIVITEVVDSTYFAELHLQGSGGERIVSCRPSDAVAVALRAGVPMYATKSLMDEVGKETAVTHVDTEEEILDEFRDFIDSIRPEDFQG</sequence>
<dbReference type="InterPro" id="IPR036104">
    <property type="entry name" value="BFN_sf"/>
</dbReference>
<dbReference type="GO" id="GO:0004518">
    <property type="term" value="F:nuclease activity"/>
    <property type="evidence" value="ECO:0007669"/>
    <property type="project" value="InterPro"/>
</dbReference>
<dbReference type="AlphaFoldDB" id="A0A6J7KUZ3"/>
<organism evidence="3">
    <name type="scientific">freshwater metagenome</name>
    <dbReference type="NCBI Taxonomy" id="449393"/>
    <lineage>
        <taxon>unclassified sequences</taxon>
        <taxon>metagenomes</taxon>
        <taxon>ecological metagenomes</taxon>
    </lineage>
</organism>
<feature type="domain" description="BFN" evidence="1">
    <location>
        <begin position="2"/>
        <end position="134"/>
    </location>
</feature>
<reference evidence="3" key="1">
    <citation type="submission" date="2020-05" db="EMBL/GenBank/DDBJ databases">
        <authorList>
            <person name="Chiriac C."/>
            <person name="Salcher M."/>
            <person name="Ghai R."/>
            <person name="Kavagutti S V."/>
        </authorList>
    </citation>
    <scope>NUCLEOTIDE SEQUENCE</scope>
</reference>
<protein>
    <submittedName>
        <fullName evidence="3">Unannotated protein</fullName>
    </submittedName>
</protein>
<accession>A0A6J7KUZ3</accession>
<dbReference type="PANTHER" id="PTHR15160">
    <property type="entry name" value="VON HIPPEL-LINDAU PROTEIN"/>
    <property type="match status" value="1"/>
</dbReference>
<name>A0A6J7KUZ3_9ZZZZ</name>
<dbReference type="PANTHER" id="PTHR15160:SF1">
    <property type="entry name" value="VON HIPPEL-LINDAU DISEASE TUMOR SUPPRESSOR"/>
    <property type="match status" value="1"/>
</dbReference>
<dbReference type="EMBL" id="CAFBMJ010000032">
    <property type="protein sequence ID" value="CAB4899900.1"/>
    <property type="molecule type" value="Genomic_DNA"/>
</dbReference>
<dbReference type="InterPro" id="IPR003729">
    <property type="entry name" value="Bi_nuclease_dom"/>
</dbReference>
<dbReference type="EMBL" id="CAFBNR010000011">
    <property type="protein sequence ID" value="CAB4957444.1"/>
    <property type="molecule type" value="Genomic_DNA"/>
</dbReference>